<dbReference type="SUPFAM" id="SSF48613">
    <property type="entry name" value="Heme oxygenase-like"/>
    <property type="match status" value="1"/>
</dbReference>
<protein>
    <submittedName>
        <fullName evidence="1">Uncharacterized protein</fullName>
    </submittedName>
</protein>
<gene>
    <name evidence="1" type="ORF">OSB1V03_LOCUS995</name>
</gene>
<evidence type="ECO:0000313" key="1">
    <source>
        <dbReference type="EMBL" id="CAD7620510.1"/>
    </source>
</evidence>
<dbReference type="InterPro" id="IPR016084">
    <property type="entry name" value="Haem_Oase-like_multi-hlx"/>
</dbReference>
<dbReference type="Proteomes" id="UP000759131">
    <property type="component" value="Unassembled WGS sequence"/>
</dbReference>
<evidence type="ECO:0000313" key="2">
    <source>
        <dbReference type="Proteomes" id="UP000759131"/>
    </source>
</evidence>
<dbReference type="EMBL" id="OC854835">
    <property type="protein sequence ID" value="CAD7620510.1"/>
    <property type="molecule type" value="Genomic_DNA"/>
</dbReference>
<dbReference type="EMBL" id="CAJPIZ010000260">
    <property type="protein sequence ID" value="CAG2100940.1"/>
    <property type="molecule type" value="Genomic_DNA"/>
</dbReference>
<accession>A0A7R9KCY4</accession>
<keyword evidence="2" id="KW-1185">Reference proteome</keyword>
<reference evidence="1" key="1">
    <citation type="submission" date="2020-11" db="EMBL/GenBank/DDBJ databases">
        <authorList>
            <person name="Tran Van P."/>
        </authorList>
    </citation>
    <scope>NUCLEOTIDE SEQUENCE</scope>
</reference>
<dbReference type="AlphaFoldDB" id="A0A7R9KCY4"/>
<organism evidence="1">
    <name type="scientific">Medioppia subpectinata</name>
    <dbReference type="NCBI Taxonomy" id="1979941"/>
    <lineage>
        <taxon>Eukaryota</taxon>
        <taxon>Metazoa</taxon>
        <taxon>Ecdysozoa</taxon>
        <taxon>Arthropoda</taxon>
        <taxon>Chelicerata</taxon>
        <taxon>Arachnida</taxon>
        <taxon>Acari</taxon>
        <taxon>Acariformes</taxon>
        <taxon>Sarcoptiformes</taxon>
        <taxon>Oribatida</taxon>
        <taxon>Brachypylina</taxon>
        <taxon>Oppioidea</taxon>
        <taxon>Oppiidae</taxon>
        <taxon>Medioppia</taxon>
    </lineage>
</organism>
<name>A0A7R9KCY4_9ACAR</name>
<proteinExistence type="predicted"/>
<sequence>MESLPRLFAEDYVQEILMTGEMSCKNIRYGQKYWKRTKHVFLTILEMLKRALTLATNDNERQFLGGVVSEMGRNLGKYLDNFEHLLGGISDDILMYAPTDTLADNYITLWREIKRNSFVRMMATDLVPLWHVLELRAYLTRQPQYKSSPLTNFILYTDLPIEAMVNFYKSVIDSHAPNITAAEEHELFQLTNEANDLDFKFYIST</sequence>